<dbReference type="PANTHER" id="PTHR19136:SF81">
    <property type="entry name" value="MOLYBDENUM COFACTOR GUANYLYLTRANSFERASE"/>
    <property type="match status" value="1"/>
</dbReference>
<keyword evidence="1 8" id="KW-0963">Cytoplasm</keyword>
<feature type="binding site" evidence="8">
    <location>
        <begin position="7"/>
        <end position="9"/>
    </location>
    <ligand>
        <name>GTP</name>
        <dbReference type="ChEBI" id="CHEBI:37565"/>
    </ligand>
</feature>
<protein>
    <recommendedName>
        <fullName evidence="8">Molybdenum cofactor guanylyltransferase</fullName>
        <shortName evidence="8">MoCo guanylyltransferase</shortName>
        <ecNumber evidence="8">2.7.7.77</ecNumber>
    </recommendedName>
    <alternativeName>
        <fullName evidence="8">GTP:molybdopterin guanylyltransferase</fullName>
    </alternativeName>
    <alternativeName>
        <fullName evidence="8">Mo-MPT guanylyltransferase</fullName>
    </alternativeName>
    <alternativeName>
        <fullName evidence="8">Molybdopterin guanylyltransferase</fullName>
    </alternativeName>
    <alternativeName>
        <fullName evidence="8">Molybdopterin-guanine dinucleotide synthase</fullName>
        <shortName evidence="8">MGD synthase</shortName>
    </alternativeName>
</protein>
<keyword evidence="3 8" id="KW-0479">Metal-binding</keyword>
<dbReference type="AlphaFoldDB" id="A0A4T0V674"/>
<sequence length="197" mass="19722">MIAGLILAGGEGSRMGGADKGACLLAGEPLACHVARRFAPQVDALWVSANRGVALYRTLGEVVPDLAAYAGMGPLAGIASCAQRLPEGALLAVVPCDTPRLPDDLVARLSAGLAAQPAAGAAYAQAPAGPHYAMLLARAGALAALPDYLARGGRAIRHWLAAVHAAGVPFDDDTAFANANDAASLAALAARLDAAKP</sequence>
<evidence type="ECO:0000256" key="6">
    <source>
        <dbReference type="ARBA" id="ARBA00023134"/>
    </source>
</evidence>
<keyword evidence="6 8" id="KW-0342">GTP-binding</keyword>
<comment type="subcellular location">
    <subcellularLocation>
        <location evidence="8">Cytoplasm</location>
    </subcellularLocation>
</comment>
<reference evidence="10 11" key="1">
    <citation type="submission" date="2019-04" db="EMBL/GenBank/DDBJ databases">
        <title>Crenobacter sp. nov.</title>
        <authorList>
            <person name="Shi S."/>
        </authorList>
    </citation>
    <scope>NUCLEOTIDE SEQUENCE [LARGE SCALE GENOMIC DNA]</scope>
    <source>
        <strain evidence="10 11">GY 70310</strain>
    </source>
</reference>
<dbReference type="EMBL" id="STGJ01000001">
    <property type="protein sequence ID" value="TIC87182.1"/>
    <property type="molecule type" value="Genomic_DNA"/>
</dbReference>
<keyword evidence="11" id="KW-1185">Reference proteome</keyword>
<dbReference type="InterPro" id="IPR025877">
    <property type="entry name" value="MobA-like_NTP_Trfase"/>
</dbReference>
<keyword evidence="2 8" id="KW-0808">Transferase</keyword>
<gene>
    <name evidence="8 10" type="primary">mobA</name>
    <name evidence="10" type="ORF">E5K04_01835</name>
</gene>
<dbReference type="Pfam" id="PF12804">
    <property type="entry name" value="NTP_transf_3"/>
    <property type="match status" value="1"/>
</dbReference>
<comment type="similarity">
    <text evidence="8">Belongs to the MobA family.</text>
</comment>
<dbReference type="Proteomes" id="UP000308891">
    <property type="component" value="Unassembled WGS sequence"/>
</dbReference>
<dbReference type="GO" id="GO:1902758">
    <property type="term" value="P:bis(molybdopterin guanine dinucleotide)molybdenum biosynthetic process"/>
    <property type="evidence" value="ECO:0007669"/>
    <property type="project" value="TreeGrafter"/>
</dbReference>
<evidence type="ECO:0000313" key="11">
    <source>
        <dbReference type="Proteomes" id="UP000308891"/>
    </source>
</evidence>
<evidence type="ECO:0000256" key="3">
    <source>
        <dbReference type="ARBA" id="ARBA00022723"/>
    </source>
</evidence>
<feature type="domain" description="MobA-like NTP transferase" evidence="9">
    <location>
        <begin position="4"/>
        <end position="159"/>
    </location>
</feature>
<accession>A0A4T0V674</accession>
<evidence type="ECO:0000259" key="9">
    <source>
        <dbReference type="Pfam" id="PF12804"/>
    </source>
</evidence>
<comment type="function">
    <text evidence="8">Transfers a GMP moiety from GTP to Mo-molybdopterin (Mo-MPT) cofactor (Moco or molybdenum cofactor) to form Mo-molybdopterin guanine dinucleotide (Mo-MGD) cofactor.</text>
</comment>
<dbReference type="RefSeq" id="WP_136551193.1">
    <property type="nucleotide sequence ID" value="NZ_STGJ01000001.1"/>
</dbReference>
<evidence type="ECO:0000256" key="1">
    <source>
        <dbReference type="ARBA" id="ARBA00022490"/>
    </source>
</evidence>
<name>A0A4T0V674_9NEIS</name>
<dbReference type="GO" id="GO:0046872">
    <property type="term" value="F:metal ion binding"/>
    <property type="evidence" value="ECO:0007669"/>
    <property type="project" value="UniProtKB-KW"/>
</dbReference>
<dbReference type="SUPFAM" id="SSF53448">
    <property type="entry name" value="Nucleotide-diphospho-sugar transferases"/>
    <property type="match status" value="1"/>
</dbReference>
<feature type="binding site" evidence="8">
    <location>
        <position position="97"/>
    </location>
    <ligand>
        <name>GTP</name>
        <dbReference type="ChEBI" id="CHEBI:37565"/>
    </ligand>
</feature>
<feature type="binding site" evidence="8">
    <location>
        <position position="65"/>
    </location>
    <ligand>
        <name>GTP</name>
        <dbReference type="ChEBI" id="CHEBI:37565"/>
    </ligand>
</feature>
<comment type="cofactor">
    <cofactor evidence="8">
        <name>Mg(2+)</name>
        <dbReference type="ChEBI" id="CHEBI:18420"/>
    </cofactor>
</comment>
<dbReference type="Gene3D" id="3.90.550.10">
    <property type="entry name" value="Spore Coat Polysaccharide Biosynthesis Protein SpsA, Chain A"/>
    <property type="match status" value="1"/>
</dbReference>
<keyword evidence="10" id="KW-0548">Nucleotidyltransferase</keyword>
<comment type="domain">
    <text evidence="8">The N-terminal domain determines nucleotide recognition and specific binding, while the C-terminal domain determines the specific binding to the target protein.</text>
</comment>
<proteinExistence type="inferred from homology"/>
<dbReference type="NCBIfam" id="TIGR02665">
    <property type="entry name" value="molyb_mobA"/>
    <property type="match status" value="1"/>
</dbReference>
<comment type="caution">
    <text evidence="10">The sequence shown here is derived from an EMBL/GenBank/DDBJ whole genome shotgun (WGS) entry which is preliminary data.</text>
</comment>
<dbReference type="GO" id="GO:0005737">
    <property type="term" value="C:cytoplasm"/>
    <property type="evidence" value="ECO:0007669"/>
    <property type="project" value="UniProtKB-SubCell"/>
</dbReference>
<organism evidence="10 11">
    <name type="scientific">Crenobacter intestini</name>
    <dbReference type="NCBI Taxonomy" id="2563443"/>
    <lineage>
        <taxon>Bacteria</taxon>
        <taxon>Pseudomonadati</taxon>
        <taxon>Pseudomonadota</taxon>
        <taxon>Betaproteobacteria</taxon>
        <taxon>Neisseriales</taxon>
        <taxon>Neisseriaceae</taxon>
        <taxon>Crenobacter</taxon>
    </lineage>
</organism>
<keyword evidence="4 8" id="KW-0547">Nucleotide-binding</keyword>
<keyword evidence="7 8" id="KW-0501">Molybdenum cofactor biosynthesis</keyword>
<feature type="binding site" evidence="8">
    <location>
        <position position="97"/>
    </location>
    <ligand>
        <name>Mg(2+)</name>
        <dbReference type="ChEBI" id="CHEBI:18420"/>
    </ligand>
</feature>
<dbReference type="CDD" id="cd02503">
    <property type="entry name" value="MobA"/>
    <property type="match status" value="1"/>
</dbReference>
<dbReference type="HAMAP" id="MF_00316">
    <property type="entry name" value="MobA"/>
    <property type="match status" value="1"/>
</dbReference>
<evidence type="ECO:0000256" key="2">
    <source>
        <dbReference type="ARBA" id="ARBA00022679"/>
    </source>
</evidence>
<dbReference type="InterPro" id="IPR013482">
    <property type="entry name" value="Molybde_CF_guanTrfase"/>
</dbReference>
<evidence type="ECO:0000256" key="8">
    <source>
        <dbReference type="HAMAP-Rule" id="MF_00316"/>
    </source>
</evidence>
<dbReference type="EC" id="2.7.7.77" evidence="8"/>
<evidence type="ECO:0000256" key="4">
    <source>
        <dbReference type="ARBA" id="ARBA00022741"/>
    </source>
</evidence>
<feature type="binding site" evidence="8">
    <location>
        <position position="20"/>
    </location>
    <ligand>
        <name>GTP</name>
        <dbReference type="ChEBI" id="CHEBI:37565"/>
    </ligand>
</feature>
<evidence type="ECO:0000256" key="5">
    <source>
        <dbReference type="ARBA" id="ARBA00022842"/>
    </source>
</evidence>
<keyword evidence="5 8" id="KW-0460">Magnesium</keyword>
<comment type="caution">
    <text evidence="8">Lacks conserved residue(s) required for the propagation of feature annotation.</text>
</comment>
<comment type="catalytic activity">
    <reaction evidence="8">
        <text>Mo-molybdopterin + GTP + H(+) = Mo-molybdopterin guanine dinucleotide + diphosphate</text>
        <dbReference type="Rhea" id="RHEA:34243"/>
        <dbReference type="ChEBI" id="CHEBI:15378"/>
        <dbReference type="ChEBI" id="CHEBI:33019"/>
        <dbReference type="ChEBI" id="CHEBI:37565"/>
        <dbReference type="ChEBI" id="CHEBI:71302"/>
        <dbReference type="ChEBI" id="CHEBI:71310"/>
        <dbReference type="EC" id="2.7.7.77"/>
    </reaction>
</comment>
<comment type="subunit">
    <text evidence="8">Monomer.</text>
</comment>
<dbReference type="GO" id="GO:0061603">
    <property type="term" value="F:molybdenum cofactor guanylyltransferase activity"/>
    <property type="evidence" value="ECO:0007669"/>
    <property type="project" value="UniProtKB-EC"/>
</dbReference>
<dbReference type="InterPro" id="IPR029044">
    <property type="entry name" value="Nucleotide-diphossugar_trans"/>
</dbReference>
<dbReference type="OrthoDB" id="9788394at2"/>
<evidence type="ECO:0000313" key="10">
    <source>
        <dbReference type="EMBL" id="TIC87182.1"/>
    </source>
</evidence>
<dbReference type="PANTHER" id="PTHR19136">
    <property type="entry name" value="MOLYBDENUM COFACTOR GUANYLYLTRANSFERASE"/>
    <property type="match status" value="1"/>
</dbReference>
<evidence type="ECO:0000256" key="7">
    <source>
        <dbReference type="ARBA" id="ARBA00023150"/>
    </source>
</evidence>
<dbReference type="GO" id="GO:0005525">
    <property type="term" value="F:GTP binding"/>
    <property type="evidence" value="ECO:0007669"/>
    <property type="project" value="UniProtKB-UniRule"/>
</dbReference>